<name>A0A5N6GKB1_ASPFL</name>
<proteinExistence type="predicted"/>
<gene>
    <name evidence="1" type="ORF">BDV35DRAFT_63336</name>
</gene>
<dbReference type="AlphaFoldDB" id="A0A5N6GKB1"/>
<evidence type="ECO:0000313" key="1">
    <source>
        <dbReference type="EMBL" id="KAB8241569.1"/>
    </source>
</evidence>
<sequence>MFHSFSVHHLAMYVQALILLVLNAERYQYSLWRKDRSSSRRNCSVSCILVTAADRPVCHGCQWHALSCIVKGEDSNRHRPFKAAWVCMTCMSQQCFKRRPRPIGIQALLHNQSLIGPSAVRCSLGSVHQVS</sequence>
<organism evidence="1">
    <name type="scientific">Aspergillus flavus</name>
    <dbReference type="NCBI Taxonomy" id="5059"/>
    <lineage>
        <taxon>Eukaryota</taxon>
        <taxon>Fungi</taxon>
        <taxon>Dikarya</taxon>
        <taxon>Ascomycota</taxon>
        <taxon>Pezizomycotina</taxon>
        <taxon>Eurotiomycetes</taxon>
        <taxon>Eurotiomycetidae</taxon>
        <taxon>Eurotiales</taxon>
        <taxon>Aspergillaceae</taxon>
        <taxon>Aspergillus</taxon>
        <taxon>Aspergillus subgen. Circumdati</taxon>
    </lineage>
</organism>
<dbReference type="EMBL" id="ML734687">
    <property type="protein sequence ID" value="KAB8241569.1"/>
    <property type="molecule type" value="Genomic_DNA"/>
</dbReference>
<dbReference type="VEuPathDB" id="FungiDB:F9C07_1530011"/>
<accession>A0A5N6GKB1</accession>
<dbReference type="Proteomes" id="UP000325434">
    <property type="component" value="Unassembled WGS sequence"/>
</dbReference>
<protein>
    <submittedName>
        <fullName evidence="1">Uncharacterized protein</fullName>
    </submittedName>
</protein>
<reference evidence="1" key="1">
    <citation type="submission" date="2019-04" db="EMBL/GenBank/DDBJ databases">
        <title>Friends and foes A comparative genomics study of 23 Aspergillus species from section Flavi.</title>
        <authorList>
            <consortium name="DOE Joint Genome Institute"/>
            <person name="Kjaerbolling I."/>
            <person name="Vesth T."/>
            <person name="Frisvad J.C."/>
            <person name="Nybo J.L."/>
            <person name="Theobald S."/>
            <person name="Kildgaard S."/>
            <person name="Isbrandt T."/>
            <person name="Kuo A."/>
            <person name="Sato A."/>
            <person name="Lyhne E.K."/>
            <person name="Kogle M.E."/>
            <person name="Wiebenga A."/>
            <person name="Kun R.S."/>
            <person name="Lubbers R.J."/>
            <person name="Makela M.R."/>
            <person name="Barry K."/>
            <person name="Chovatia M."/>
            <person name="Clum A."/>
            <person name="Daum C."/>
            <person name="Haridas S."/>
            <person name="He G."/>
            <person name="LaButti K."/>
            <person name="Lipzen A."/>
            <person name="Mondo S."/>
            <person name="Riley R."/>
            <person name="Salamov A."/>
            <person name="Simmons B.A."/>
            <person name="Magnuson J.K."/>
            <person name="Henrissat B."/>
            <person name="Mortensen U.H."/>
            <person name="Larsen T.O."/>
            <person name="Devries R.P."/>
            <person name="Grigoriev I.V."/>
            <person name="Machida M."/>
            <person name="Baker S.E."/>
            <person name="Andersen M.R."/>
        </authorList>
    </citation>
    <scope>NUCLEOTIDE SEQUENCE [LARGE SCALE GENOMIC DNA]</scope>
    <source>
        <strain evidence="1">CBS 121.62</strain>
    </source>
</reference>